<feature type="transmembrane region" description="Helical" evidence="9">
    <location>
        <begin position="75"/>
        <end position="97"/>
    </location>
</feature>
<dbReference type="EMBL" id="MU404356">
    <property type="protein sequence ID" value="KAI1611462.1"/>
    <property type="molecule type" value="Genomic_DNA"/>
</dbReference>
<name>A0AAN6DUJ3_9EURO</name>
<keyword evidence="7 9" id="KW-0472">Membrane</keyword>
<dbReference type="Proteomes" id="UP001203852">
    <property type="component" value="Unassembled WGS sequence"/>
</dbReference>
<keyword evidence="11" id="KW-1185">Reference proteome</keyword>
<evidence type="ECO:0000256" key="9">
    <source>
        <dbReference type="SAM" id="Phobius"/>
    </source>
</evidence>
<comment type="subcellular location">
    <subcellularLocation>
        <location evidence="8">Endomembrane system</location>
        <topology evidence="8">Single-pass type IV membrane protein</topology>
    </subcellularLocation>
    <subcellularLocation>
        <location evidence="1">Golgi apparatus membrane</location>
    </subcellularLocation>
</comment>
<dbReference type="GO" id="GO:0000139">
    <property type="term" value="C:Golgi membrane"/>
    <property type="evidence" value="ECO:0007669"/>
    <property type="project" value="UniProtKB-SubCell"/>
</dbReference>
<sequence length="103" mass="11468">MSDAYAREEQNNALLSSLSQKTSALKHITLDIYDNARSQETLDNTNEVFSNMSTSIRGSAGRMTRMAKQGDKMAILKLAGILIVAMLLIYWVGGWILRLIFGK</sequence>
<evidence type="ECO:0000256" key="1">
    <source>
        <dbReference type="ARBA" id="ARBA00004394"/>
    </source>
</evidence>
<keyword evidence="2" id="KW-0813">Transport</keyword>
<protein>
    <submittedName>
        <fullName evidence="10">Blocked early in transport 1</fullName>
    </submittedName>
</protein>
<keyword evidence="4" id="KW-0653">Protein transport</keyword>
<evidence type="ECO:0000256" key="2">
    <source>
        <dbReference type="ARBA" id="ARBA00022448"/>
    </source>
</evidence>
<evidence type="ECO:0000256" key="4">
    <source>
        <dbReference type="ARBA" id="ARBA00022927"/>
    </source>
</evidence>
<keyword evidence="3 9" id="KW-0812">Transmembrane</keyword>
<accession>A0AAN6DUJ3</accession>
<evidence type="ECO:0000313" key="10">
    <source>
        <dbReference type="EMBL" id="KAI1611462.1"/>
    </source>
</evidence>
<evidence type="ECO:0000256" key="6">
    <source>
        <dbReference type="ARBA" id="ARBA00023034"/>
    </source>
</evidence>
<comment type="caution">
    <text evidence="10">The sequence shown here is derived from an EMBL/GenBank/DDBJ whole genome shotgun (WGS) entry which is preliminary data.</text>
</comment>
<keyword evidence="5 9" id="KW-1133">Transmembrane helix</keyword>
<evidence type="ECO:0000256" key="8">
    <source>
        <dbReference type="ARBA" id="ARBA00046280"/>
    </source>
</evidence>
<keyword evidence="6" id="KW-0333">Golgi apparatus</keyword>
<evidence type="ECO:0000256" key="7">
    <source>
        <dbReference type="ARBA" id="ARBA00023136"/>
    </source>
</evidence>
<dbReference type="PANTHER" id="PTHR12791">
    <property type="entry name" value="GOLGI SNARE BET1-RELATED"/>
    <property type="match status" value="1"/>
</dbReference>
<dbReference type="AlphaFoldDB" id="A0AAN6DUJ3"/>
<dbReference type="SUPFAM" id="SSF58038">
    <property type="entry name" value="SNARE fusion complex"/>
    <property type="match status" value="1"/>
</dbReference>
<evidence type="ECO:0000256" key="3">
    <source>
        <dbReference type="ARBA" id="ARBA00022692"/>
    </source>
</evidence>
<evidence type="ECO:0000313" key="11">
    <source>
        <dbReference type="Proteomes" id="UP001203852"/>
    </source>
</evidence>
<reference evidence="10" key="1">
    <citation type="journal article" date="2022" name="bioRxiv">
        <title>Deciphering the potential niche of two novel black yeast fungi from a biological soil crust based on their genomes, phenotypes, and melanin regulation.</title>
        <authorList>
            <consortium name="DOE Joint Genome Institute"/>
            <person name="Carr E.C."/>
            <person name="Barton Q."/>
            <person name="Grambo S."/>
            <person name="Sullivan M."/>
            <person name="Renfro C.M."/>
            <person name="Kuo A."/>
            <person name="Pangilinan J."/>
            <person name="Lipzen A."/>
            <person name="Keymanesh K."/>
            <person name="Savage E."/>
            <person name="Barry K."/>
            <person name="Grigoriev I.V."/>
            <person name="Riekhof W.R."/>
            <person name="Harris S.S."/>
        </authorList>
    </citation>
    <scope>NUCLEOTIDE SEQUENCE</scope>
    <source>
        <strain evidence="10">JF 03-4F</strain>
    </source>
</reference>
<proteinExistence type="predicted"/>
<gene>
    <name evidence="10" type="ORF">EDD36DRAFT_289912</name>
</gene>
<dbReference type="GO" id="GO:0015031">
    <property type="term" value="P:protein transport"/>
    <property type="evidence" value="ECO:0007669"/>
    <property type="project" value="UniProtKB-KW"/>
</dbReference>
<evidence type="ECO:0000256" key="5">
    <source>
        <dbReference type="ARBA" id="ARBA00022989"/>
    </source>
</evidence>
<dbReference type="CDD" id="cd15853">
    <property type="entry name" value="SNARE_Bet1"/>
    <property type="match status" value="1"/>
</dbReference>
<dbReference type="InterPro" id="IPR039899">
    <property type="entry name" value="BET1_SNARE"/>
</dbReference>
<organism evidence="10 11">
    <name type="scientific">Exophiala viscosa</name>
    <dbReference type="NCBI Taxonomy" id="2486360"/>
    <lineage>
        <taxon>Eukaryota</taxon>
        <taxon>Fungi</taxon>
        <taxon>Dikarya</taxon>
        <taxon>Ascomycota</taxon>
        <taxon>Pezizomycotina</taxon>
        <taxon>Eurotiomycetes</taxon>
        <taxon>Chaetothyriomycetidae</taxon>
        <taxon>Chaetothyriales</taxon>
        <taxon>Herpotrichiellaceae</taxon>
        <taxon>Exophiala</taxon>
    </lineage>
</organism>